<keyword evidence="2" id="KW-1185">Reference proteome</keyword>
<evidence type="ECO:0000313" key="2">
    <source>
        <dbReference type="Proteomes" id="UP000240830"/>
    </source>
</evidence>
<name>A0A2H9TH12_9FUNG</name>
<organism evidence="1 2">
    <name type="scientific">Paramicrosporidium saccamoebae</name>
    <dbReference type="NCBI Taxonomy" id="1246581"/>
    <lineage>
        <taxon>Eukaryota</taxon>
        <taxon>Fungi</taxon>
        <taxon>Fungi incertae sedis</taxon>
        <taxon>Cryptomycota</taxon>
        <taxon>Cryptomycota incertae sedis</taxon>
        <taxon>Paramicrosporidium</taxon>
    </lineage>
</organism>
<proteinExistence type="predicted"/>
<reference evidence="1 2" key="1">
    <citation type="submission" date="2016-10" db="EMBL/GenBank/DDBJ databases">
        <title>The genome of Paramicrosporidium saccamoebae is the missing link in understanding Cryptomycota and Microsporidia evolution.</title>
        <authorList>
            <person name="Quandt C.A."/>
            <person name="Beaudet D."/>
            <person name="Corsaro D."/>
            <person name="Michel R."/>
            <person name="Corradi N."/>
            <person name="James T."/>
        </authorList>
    </citation>
    <scope>NUCLEOTIDE SEQUENCE [LARGE SCALE GENOMIC DNA]</scope>
    <source>
        <strain evidence="1 2">KSL3</strain>
    </source>
</reference>
<evidence type="ECO:0000313" key="1">
    <source>
        <dbReference type="EMBL" id="PJF17031.1"/>
    </source>
</evidence>
<dbReference type="Proteomes" id="UP000240830">
    <property type="component" value="Unassembled WGS sequence"/>
</dbReference>
<gene>
    <name evidence="1" type="ORF">PSACC_03152</name>
</gene>
<comment type="caution">
    <text evidence="1">The sequence shown here is derived from an EMBL/GenBank/DDBJ whole genome shotgun (WGS) entry which is preliminary data.</text>
</comment>
<accession>A0A2H9TH12</accession>
<protein>
    <submittedName>
        <fullName evidence="1">Uncharacterized protein</fullName>
    </submittedName>
</protein>
<dbReference type="AlphaFoldDB" id="A0A2H9TH12"/>
<sequence length="167" mass="18370">MVPHTKYKISPTKTIQKNDIAVLVFVDTGHAARVFQIRAYFDPSEAGSIGPVSFDFGSHSKRTRAVKGNPFISKDPREYNITRSSTINRRLKGTAARVSVELNGAANICAAKLWLGWIHDAHIGAVGACVIVISYRATRVVKKRVSRPHFPFSALRTGPDGLLIESR</sequence>
<dbReference type="EMBL" id="MTSL01000192">
    <property type="protein sequence ID" value="PJF17031.1"/>
    <property type="molecule type" value="Genomic_DNA"/>
</dbReference>